<reference evidence="4 5" key="1">
    <citation type="submission" date="2016-10" db="EMBL/GenBank/DDBJ databases">
        <authorList>
            <person name="de Groot N.N."/>
        </authorList>
    </citation>
    <scope>NUCLEOTIDE SEQUENCE [LARGE SCALE GENOMIC DNA]</scope>
    <source>
        <strain evidence="4 5">DSM 26000</strain>
    </source>
</reference>
<dbReference type="CDD" id="cd02440">
    <property type="entry name" value="AdoMet_MTases"/>
    <property type="match status" value="1"/>
</dbReference>
<evidence type="ECO:0000256" key="3">
    <source>
        <dbReference type="ARBA" id="ARBA00022691"/>
    </source>
</evidence>
<dbReference type="PANTHER" id="PTHR43167">
    <property type="entry name" value="PUTATIVE (AFU_ORTHOLOGUE AFUA_6G01830)-RELATED"/>
    <property type="match status" value="1"/>
</dbReference>
<dbReference type="InterPro" id="IPR002935">
    <property type="entry name" value="SAM_O-MeTrfase"/>
</dbReference>
<keyword evidence="2 4" id="KW-0808">Transferase</keyword>
<dbReference type="STRING" id="1125876.SAMN05443292_1073"/>
<dbReference type="Gene3D" id="3.40.50.150">
    <property type="entry name" value="Vaccinia Virus protein VP39"/>
    <property type="match status" value="1"/>
</dbReference>
<name>A0A1I3F0E5_9FLAO</name>
<dbReference type="AlphaFoldDB" id="A0A1I3F0E5"/>
<dbReference type="InterPro" id="IPR029063">
    <property type="entry name" value="SAM-dependent_MTases_sf"/>
</dbReference>
<sequence length="194" mass="21944">MSETITEKETVEEFLLQHKNKWTFFNVPFEDGQALENLVLENNSQTILEIGTSTGHSTIWLAKAVEKTGGKIITIEIDKNRHQQALKNFKEADVSHLIEAKLGDALQIIPTLNETFDFVFSDATLTVQPKESYLLFFKATEPKLKIGGLYTMHNVTDGYGDDGRFFKYLEKLGNYQTSIIRASHNGISVSKKLK</sequence>
<organism evidence="4 5">
    <name type="scientific">Halpernia frigidisoli</name>
    <dbReference type="NCBI Taxonomy" id="1125876"/>
    <lineage>
        <taxon>Bacteria</taxon>
        <taxon>Pseudomonadati</taxon>
        <taxon>Bacteroidota</taxon>
        <taxon>Flavobacteriia</taxon>
        <taxon>Flavobacteriales</taxon>
        <taxon>Weeksellaceae</taxon>
        <taxon>Chryseobacterium group</taxon>
        <taxon>Halpernia</taxon>
    </lineage>
</organism>
<evidence type="ECO:0000313" key="5">
    <source>
        <dbReference type="Proteomes" id="UP000198931"/>
    </source>
</evidence>
<evidence type="ECO:0000313" key="4">
    <source>
        <dbReference type="EMBL" id="SFI04755.1"/>
    </source>
</evidence>
<dbReference type="GO" id="GO:0032259">
    <property type="term" value="P:methylation"/>
    <property type="evidence" value="ECO:0007669"/>
    <property type="project" value="UniProtKB-KW"/>
</dbReference>
<proteinExistence type="predicted"/>
<keyword evidence="1 4" id="KW-0489">Methyltransferase</keyword>
<dbReference type="EMBL" id="FOQT01000002">
    <property type="protein sequence ID" value="SFI04755.1"/>
    <property type="molecule type" value="Genomic_DNA"/>
</dbReference>
<protein>
    <submittedName>
        <fullName evidence="4">Predicted O-methyltransferase YrrM</fullName>
    </submittedName>
</protein>
<dbReference type="PROSITE" id="PS51682">
    <property type="entry name" value="SAM_OMT_I"/>
    <property type="match status" value="1"/>
</dbReference>
<dbReference type="PANTHER" id="PTHR43167:SF1">
    <property type="entry name" value="PUTATIVE (AFU_ORTHOLOGUE AFUA_6G01830)-RELATED"/>
    <property type="match status" value="1"/>
</dbReference>
<dbReference type="Pfam" id="PF01596">
    <property type="entry name" value="Methyltransf_3"/>
    <property type="match status" value="1"/>
</dbReference>
<gene>
    <name evidence="4" type="ORF">SAMN05443292_1073</name>
</gene>
<dbReference type="Proteomes" id="UP000198931">
    <property type="component" value="Unassembled WGS sequence"/>
</dbReference>
<keyword evidence="3" id="KW-0949">S-adenosyl-L-methionine</keyword>
<keyword evidence="5" id="KW-1185">Reference proteome</keyword>
<dbReference type="SUPFAM" id="SSF53335">
    <property type="entry name" value="S-adenosyl-L-methionine-dependent methyltransferases"/>
    <property type="match status" value="1"/>
</dbReference>
<evidence type="ECO:0000256" key="2">
    <source>
        <dbReference type="ARBA" id="ARBA00022679"/>
    </source>
</evidence>
<accession>A0A1I3F0E5</accession>
<evidence type="ECO:0000256" key="1">
    <source>
        <dbReference type="ARBA" id="ARBA00022603"/>
    </source>
</evidence>
<dbReference type="GO" id="GO:0008171">
    <property type="term" value="F:O-methyltransferase activity"/>
    <property type="evidence" value="ECO:0007669"/>
    <property type="project" value="InterPro"/>
</dbReference>